<feature type="region of interest" description="Disordered" evidence="1">
    <location>
        <begin position="26"/>
        <end position="72"/>
    </location>
</feature>
<evidence type="ECO:0000256" key="2">
    <source>
        <dbReference type="SAM" id="SignalP"/>
    </source>
</evidence>
<reference evidence="3 4" key="1">
    <citation type="submission" date="2023-12" db="EMBL/GenBank/DDBJ databases">
        <title>Stenotrophomonas guangdongensis sp. nov., isolated from wilted pepper plants (Capsicum annuum).</title>
        <authorList>
            <person name="Qiu M."/>
            <person name="Li Y."/>
            <person name="Liu Q."/>
            <person name="Zhang X."/>
            <person name="Huang Y."/>
            <person name="Guo R."/>
            <person name="Hu M."/>
            <person name="Zhou J."/>
            <person name="Zhou X."/>
        </authorList>
    </citation>
    <scope>NUCLEOTIDE SEQUENCE [LARGE SCALE GENOMIC DNA]</scope>
    <source>
        <strain evidence="3 4">MH1</strain>
    </source>
</reference>
<dbReference type="Pfam" id="PF14366">
    <property type="entry name" value="DUF4410"/>
    <property type="match status" value="1"/>
</dbReference>
<evidence type="ECO:0000256" key="1">
    <source>
        <dbReference type="SAM" id="MobiDB-lite"/>
    </source>
</evidence>
<keyword evidence="2" id="KW-0732">Signal</keyword>
<feature type="signal peptide" evidence="2">
    <location>
        <begin position="1"/>
        <end position="22"/>
    </location>
</feature>
<dbReference type="RefSeq" id="WP_323438326.1">
    <property type="nucleotide sequence ID" value="NZ_JAYFUH010000079.1"/>
</dbReference>
<dbReference type="InterPro" id="IPR025522">
    <property type="entry name" value="DUF4410"/>
</dbReference>
<feature type="chain" id="PRO_5047180640" evidence="2">
    <location>
        <begin position="23"/>
        <end position="239"/>
    </location>
</feature>
<organism evidence="3 4">
    <name type="scientific">Stenotrophomonas capsici</name>
    <dbReference type="NCBI Taxonomy" id="3110230"/>
    <lineage>
        <taxon>Bacteria</taxon>
        <taxon>Pseudomonadati</taxon>
        <taxon>Pseudomonadota</taxon>
        <taxon>Gammaproteobacteria</taxon>
        <taxon>Lysobacterales</taxon>
        <taxon>Lysobacteraceae</taxon>
        <taxon>Stenotrophomonas</taxon>
    </lineage>
</organism>
<feature type="compositionally biased region" description="Pro residues" evidence="1">
    <location>
        <begin position="55"/>
        <end position="72"/>
    </location>
</feature>
<protein>
    <submittedName>
        <fullName evidence="3">DUF4410 domain-containing protein</fullName>
    </submittedName>
</protein>
<evidence type="ECO:0000313" key="3">
    <source>
        <dbReference type="EMBL" id="MEA5667233.1"/>
    </source>
</evidence>
<accession>A0ABU5V1K1</accession>
<keyword evidence="4" id="KW-1185">Reference proteome</keyword>
<evidence type="ECO:0000313" key="4">
    <source>
        <dbReference type="Proteomes" id="UP001301653"/>
    </source>
</evidence>
<name>A0ABU5V1K1_9GAMM</name>
<dbReference type="Proteomes" id="UP001301653">
    <property type="component" value="Unassembled WGS sequence"/>
</dbReference>
<dbReference type="EMBL" id="JAYFUH010000079">
    <property type="protein sequence ID" value="MEA5667233.1"/>
    <property type="molecule type" value="Genomic_DNA"/>
</dbReference>
<proteinExistence type="predicted"/>
<sequence length="239" mass="25032">MRNVGSRGLCYVLVLCSGMALAQSNSGWWSQNRSGDAAATEPATAASPASEVSAVPPPVTHEQPVPAPLPTPMPVASPALPLSQTRFDCVEVARFEVNDGLITSKEEARAAMIPAERLAEIQRSVAGNIPGKIAGMRAALAGATTGCPDPQRTVLLTGRIVDFKKGNQALRYFVGFGAGAQKFSVMARAVRKSDGALLAEEDVTDRKVGGWIGGDADKGLDDFGEKVATFVKRALPATR</sequence>
<gene>
    <name evidence="3" type="ORF">VA603_06760</name>
</gene>
<comment type="caution">
    <text evidence="3">The sequence shown here is derived from an EMBL/GenBank/DDBJ whole genome shotgun (WGS) entry which is preliminary data.</text>
</comment>
<feature type="compositionally biased region" description="Low complexity" evidence="1">
    <location>
        <begin position="37"/>
        <end position="54"/>
    </location>
</feature>